<comment type="caution">
    <text evidence="1">The sequence shown here is derived from an EMBL/GenBank/DDBJ whole genome shotgun (WGS) entry which is preliminary data.</text>
</comment>
<protein>
    <submittedName>
        <fullName evidence="1">Uncharacterized protein</fullName>
    </submittedName>
</protein>
<reference evidence="1 2" key="1">
    <citation type="submission" date="2021-01" db="EMBL/GenBank/DDBJ databases">
        <title>Whole genome shotgun sequence of Planobispora longispora NBRC 13918.</title>
        <authorList>
            <person name="Komaki H."/>
            <person name="Tamura T."/>
        </authorList>
    </citation>
    <scope>NUCLEOTIDE SEQUENCE [LARGE SCALE GENOMIC DNA]</scope>
    <source>
        <strain evidence="1 2">NBRC 13918</strain>
    </source>
</reference>
<dbReference type="Proteomes" id="UP000616724">
    <property type="component" value="Unassembled WGS sequence"/>
</dbReference>
<evidence type="ECO:0000313" key="2">
    <source>
        <dbReference type="Proteomes" id="UP000616724"/>
    </source>
</evidence>
<keyword evidence="2" id="KW-1185">Reference proteome</keyword>
<dbReference type="RefSeq" id="WP_203891079.1">
    <property type="nucleotide sequence ID" value="NZ_BOOH01000021.1"/>
</dbReference>
<gene>
    <name evidence="1" type="ORF">Plo01_29010</name>
</gene>
<name>A0A8J3W562_9ACTN</name>
<proteinExistence type="predicted"/>
<dbReference type="AlphaFoldDB" id="A0A8J3W562"/>
<evidence type="ECO:0000313" key="1">
    <source>
        <dbReference type="EMBL" id="GIH76472.1"/>
    </source>
</evidence>
<organism evidence="1 2">
    <name type="scientific">Planobispora longispora</name>
    <dbReference type="NCBI Taxonomy" id="28887"/>
    <lineage>
        <taxon>Bacteria</taxon>
        <taxon>Bacillati</taxon>
        <taxon>Actinomycetota</taxon>
        <taxon>Actinomycetes</taxon>
        <taxon>Streptosporangiales</taxon>
        <taxon>Streptosporangiaceae</taxon>
        <taxon>Planobispora</taxon>
    </lineage>
</organism>
<accession>A0A8J3W562</accession>
<sequence length="81" mass="8421">MTAPHERDNLDLAATAQEIADGARAGSLDHAAAASVAITCATTRDLSHARTVLAGVTPDEVRRAALELFERLSAPDGRARG</sequence>
<dbReference type="EMBL" id="BOOH01000021">
    <property type="protein sequence ID" value="GIH76472.1"/>
    <property type="molecule type" value="Genomic_DNA"/>
</dbReference>